<evidence type="ECO:0000313" key="1">
    <source>
        <dbReference type="EMBL" id="AAZ68430.1"/>
    </source>
</evidence>
<protein>
    <submittedName>
        <fullName evidence="1">Ankyrin</fullName>
    </submittedName>
</protein>
<reference evidence="2" key="1">
    <citation type="journal article" date="2006" name="J. Bacteriol.">
        <title>The genome of the obligately intracellular bacterium Ehrlichia canis reveals themes of complex membrane structure and immune evasion strategies.</title>
        <authorList>
            <person name="Mavromatis K."/>
            <person name="Doyle C.K."/>
            <person name="Lykidis A."/>
            <person name="Ivanova N."/>
            <person name="Francino M.P."/>
            <person name="Chain P."/>
            <person name="Shin M."/>
            <person name="Malfatti S."/>
            <person name="Larimer F."/>
            <person name="Copeland A."/>
            <person name="Detter J.C."/>
            <person name="Land M."/>
            <person name="Richardson P.M."/>
            <person name="Yu X.J."/>
            <person name="Walker D.H."/>
            <person name="McBride J.W."/>
            <person name="Kyrpides N.C."/>
        </authorList>
    </citation>
    <scope>NUCLEOTIDE SEQUENCE [LARGE SCALE GENOMIC DNA]</scope>
    <source>
        <strain evidence="2">Jake</strain>
    </source>
</reference>
<keyword evidence="2" id="KW-1185">Reference proteome</keyword>
<evidence type="ECO:0000313" key="2">
    <source>
        <dbReference type="Proteomes" id="UP000000435"/>
    </source>
</evidence>
<accession>A0ACA6AVQ3</accession>
<organism evidence="1 2">
    <name type="scientific">Ehrlichia canis (strain Jake)</name>
    <dbReference type="NCBI Taxonomy" id="269484"/>
    <lineage>
        <taxon>Bacteria</taxon>
        <taxon>Pseudomonadati</taxon>
        <taxon>Pseudomonadota</taxon>
        <taxon>Alphaproteobacteria</taxon>
        <taxon>Rickettsiales</taxon>
        <taxon>Anaplasmataceae</taxon>
        <taxon>Ehrlichia</taxon>
    </lineage>
</organism>
<name>A0ACA6AVQ3_EHRCJ</name>
<dbReference type="EMBL" id="CP000107">
    <property type="protein sequence ID" value="AAZ68430.1"/>
    <property type="molecule type" value="Genomic_DNA"/>
</dbReference>
<sequence length="4245" mass="471383">MENHSSLHDAIKSGDLLKVKKLLDSSSSASKGRALYSSIDGQSGILQYIIKQYRDTNEHKYIEMFSLILKHCNSGIINSQDPNKDFPLLVAAKAGYVFLNQFQKGSLIRRLKLSQEVDWNVVDVQGHNVLFNAILSNDPECCKIVLNQKETDRCIYSTANDGSNILHFLFRNYTAEPGQREVVNLIVNKLKSLYVDGNKKSAKITWFDRLLLQSNKLGETPLHVLVKSSLVNDLKDDIDFGKLLSKSDLLACTKNGDSVINLAVKHGNDAVIDALLGATPQEYSGGVRSRMNLINECRSDQLTEYLQTLLERQEDISKLESEEYAASNEMYDQLSKACLKQLEDNKEREAELKDKIEEAEFRLHELIINAEEEGLSSVSSDDLEAEIEDYHAKMQDLTDKSNLIKIAQKNINLIVESHNILNIVRQNFNKIVSEVKEPLDRVILASTEHWYRELIARSEDKRIFDETVLNSLDFVKEQINPQVIQEVKEKSAASQKIRQKCLNQISKMREILPNEVVTQSFDEKLENLEKDCKELIARDLLLSEKQTDLEFEEVLKGQLLLRNAILEKLDNLQSTLQTDKTSKEIRQLHEQLECVSEALGLTRSMLSMKSQIENIKKESAKLDEKEKIAYSKLSGVSLTRELRDLVADKIALVQLQTLLEESIIKDILKQKRITGHILLDYRVKVPAVEMLVNDLELGNIQSNRLHLLNKTRLKLQILDKMLSDESCVESKDSLSKQLEEQQDRLKQVERDRGILQQEIRGKQESGIAGELPSGLSSEIEQLKQSEENLGKRIDKIKAAIGALEAKIEESNIQKEIQELKYALFENLTDQNFHILLHCKEMFGSYSTNDPELVSRIIKGYKKFSNVEDCGKYYALCSQLGVDIGAVRHAVESRNVALLSAVVDEENPDVKGLGDGILRVRDSSFLLSVLTDVECAFDMILSYAKQEGLTFMYPELVIAMLVSRTGSVELHNVLANSGNLFDNVLEESSCEQLSELAKLIMQSASSTEQQQGNLVILKNKIVDFAFKCMNDGHVDKLKALIDGDPTLIYSEKNEKSLLEIASDLLMQDLVRHIISVHRKLIAQARQNYAQDPSMIDNIKMSFNNLSKVNSLYVIDILKENKDFFDAVDSATRDELISNIFNNAVECGNTELLEYCTQVYPALVERNRRVSYDPAQVYGARSRIRSTPADTTSGRGVDTSSVAPVEITVNDFGILSQYVAAVVSGDIERFKKEVLEPFNSNPSNYAKLSHRYVGHSIFTLVAAFGNPEQWNKLENGYNNIKNERKTKDAFSSIKSPLNGNRMATVCSPLQAAVIQNNMQMIHHFIKKIDPKELKETYGDSKRNVFHTCMLSQKPESAAYIMRNSRFPLDVLVSAFLQPDEKGVTPFAMAFQQGYKKICMDFIDRVEIAKTQVRNLITNEIFIKDIIDSKDDILLDRLFRLKYYATESNYDKYSINLKKHRIAGHSLFAYACKQNDENFVKNLVKYYTEKELLDELTGIIDGKLDVQAKVLETILSAIIAETTDPNLLNKIFNKVIGHPAAFEAFTNIDTESYSRVLEENFSIDKVIELNNPILLKGLIGSGREVFKLKSGKALSDLGLAVCFDSLLDVCCDYLKNNPEEILHGSVLPHGAILSNHVELLKQLIEKDSNLLMKQYDVKLSPYKEIAARLKKNYGCEFRSSETIYDFAVREGANVEVINCIKDAVLNHYSQLLSEAKLRKVDDNLFNVVLNNANEVRAKYPDLYGYVIEQFNVENFIRSAHPKKNNMFHLVNEENVGFLSEIVEKVYKHTLEIGDKKKLSALVNHIRESDGLSFFHYAALHGDYDLYRRIKPCGDIASKTAKGANVMHLCAQSAMKDDKGVFEVENLLKENKKLAEVSDKEGRSLLDYAASSRVSDFRAREEIFDLILSKKMDKSIAKLSQKNHEARVIGAIFASRNRQFTDVLLKRLISEKKVGNTTISKILLNVIKNTSDPAEKARLLDYQAELENYAETTLSFGESRAEGRESPSSAFVQTGQSEVPRSEAAEPLIQFPHDEESTALGSQATMTGVSTQASPSAAYQDDSEISRMRSMAGTSAQADQSAVHRRSGTALEPLIELPDEEENAALDFQTAMTGVPTQASPSAVHRSGVASDPTLPDDERIDVPSVSSQVVRPFSDGEDYSVYDKSGVVSGHERPVSSRDSRQLDAFGDPSDDLLPESEIIVSSSKKAILDSQNEIESLIQSGDTSRCIRAINSAPSASVFQLKTLSNDISIAGRAFLNGNIDLIEACMNSGKKLNPNITDNEKNTLLHQFVGYFERDPRMLLDAGMRNLFLRLCMDYGFDINHKNSNGNTVLDRLNDLVEGLSSSQVDLESSGIDEFMISLLAHSRMSDQAVKNIATAQNEFFARDSVYNISRLVDTSIVLQNKFSEVFYEVCGRILSEEAGKHKGVAEANYSRLNKILNDECLRKTLANTDADGNNVLQRLCQDIASGKINARDDRVLKLFETIISNLKDKDKALLEDLLFNNRNSRFENCIEAIPRIPGADALFKKLEELLLKKKIAESCDFNSMLVNCAESANDNLYNYLRTNYAVIGINNVDINGNSSLCKAVVTGSQGIVKAVLSTGTNINRKDKNGNTPLHALLIFMMSNPELVKEQHISLVKFLASRGALLNVKNNMNISPIMLAESIDKKEELAKKFTNQKVSILESLIAGSEEHLGLKSKCISELKPYIELGKGMKYEDIHADVIGGVLSADMCNARLQIGKLLNGDFCKENELKTVKFNFSDTNKGYVQNVGKKRNYVVTEGLVKLKLYWTPVVPKGAKEQVVNVIIRSDGTISLSDKDIEKYGARGEGINFNRCITYVGGIKLEDALKNGRWRDKESPSKAQKRASSSQSRDDRPDHGRAEQVQRDAQIEKDIISVPRHHPSRLLDRDDIHGHGSSTVSKSESQFGKTEGDGNLSASQSTHTSPSDRVGQQASTDDAEATSAVMFGEQSTSSVGRLRESQEVKKLRLLLNSISELPQELKDQILSTRSTIDKLRNRINACIKSDDREGIAHAVESMASSYCELLGHCRLIFKKLYDENADKSLLELCIKEYQSDLNKLLEQGIDICASEVSSECKDLVCKVCEDEFEKYDSLSKVQRFRELSGEIADLDDKLTRRASFVETFGLFSSRLRHYREILGDGDLKFRERIVEKYQEDLKELLELSVDLHLLINLPALEDLRDHRNLVHRACNAEIEKYLTLFDDQQLRTLSQEVNNAHGELIQMFSKFSIFVDGVTGIEQSTSQVEHPRSDIAKRDTTTPKQRVVQGKDDIQSSDSDSDSDSKYGDDDSKKASVSAPAVDQVVPVADVQPEPQLGEGLETLESSIAEGPELPGDASTAKQSIPFAITPSSPETVDEKLESSGVSQDGITTPGQRVVQGKDDIQSSDSDSDSKYGDDDSKKASASAPAVDQVVPVADVQPEPQLGEKLETLESSITKGPELPGDASTAKQSIPFAITPSSPETVDEKLESSGVSQDGITTPGQRVVQGKDDIQSSDSDSDSKYGDDDSKKASASAPAVDQVVPSDTRADGVSEPLASHVDQGSDVPGDASVDGVDLRLGRLSTEQSGLLPRHEQNVRAFILEQSLLDQLYMDYIDLHPDQKSCEAYNSALHGYNTRLELQKEYNRIFESHESASPNEINSFSQKYRAALRDVAQDIVNQGPMFYSSRDAMLLRARVDTLCDMCRSIRNLYMVELDAIDKEEKSLQSDMKSASSSDKKLIQEKIKLLNGDYKTVLRDYDSLLDDIKVVQSAIKNISDLTSDNKDLEELLTSQIQLLSKLHGASAGLRASRVNRRSGGFFRSLLSNLGELLGTNTETTSTSLSAGAVSLPAASTVQTVNVEDITRQSQDQETKSERGLDLLTSGVQRAESGEEELGVVQNITGAGVSGENVTSAEVSDQTSVGGNVVTENRSDMFDAAQQGIGSDASVEKVESSLEGFGETNVEHTTDQLQDQKTEIGFSLDSSLAGSSGASDVQHSRNEEKVVDHVHESVSPVLLDIIQGLRKTGLLENMIVQGKEGVLEGAQIDSRNKILFQGLVPATIEHSQSHEELSSQERTVEDKKRSLSVGDLPRSSGIHSNQLGDSIFRLSRVGWNVSRVNNETLESLSLVDDASCVQKESGSRGSDIASSGNVNAGSSDINTGVVGYDKKVQKPSGLKSSKISKAQSEISIPDLSLVDKDKSKRSALKKAKSCEGVEIVASGMIANVSSSALDSITPLPSPGTGGTNKKQRRNSI</sequence>
<dbReference type="Proteomes" id="UP000000435">
    <property type="component" value="Chromosome"/>
</dbReference>
<gene>
    <name evidence="1" type="ordered locus">Ecaj_0387</name>
</gene>
<proteinExistence type="predicted"/>